<protein>
    <submittedName>
        <fullName evidence="1">Uncharacterized protein</fullName>
    </submittedName>
</protein>
<comment type="caution">
    <text evidence="1">The sequence shown here is derived from an EMBL/GenBank/DDBJ whole genome shotgun (WGS) entry which is preliminary data.</text>
</comment>
<sequence>MWLFPFSRETPSLKRSLWEIATSQVESLHYAQLDNVDLHNRENKLTRHSQDLFSDSAFTSTPRQPSARKMLRAESHIWNLSPLREILNEVDNQPADDLSNYANHQKPWANSAHELLGGDFQTNIQPTENFQLSHPGQVTNFKPKSLLVGHSNYPSLHAQAHAQSFPIENIYTPGSSTKPYFEEKSSSDPQHVDRLYNPQFPRAWKLPKISDHFSNNPFLSPSSFILGEGQLLGKFGNEIQRYEHNPRKTGPAGWYNDNFEANNQPSQNSQIYYPRQVSHDNQHTKPDLSASSLQNPFLTKGIFEEYCSTESQEILRDWNSNKVLEEKTLIFGRQPERHVSKLSQLPLPIWPSATGQVISSAGFIRLRPFQFLKFRLQISRKPVYPKPVNKLLESFDDACLVPEDFNESDFFICPEIQGFPIRYSIYKSLRTGRFEYGYLEVLKRPTVKERNFQARFRIARLFEKAFFLHGISWKRITGTLTSDLEVSDFLDWLKEKCFTSGVPIIGSFKPYPRPIQFFDFCDAQKLVIWTMASKLNDAADTAALSLVVLWYKEKRFLHWSNSFEGKNEVFWFKISQQLCIERAFGKNIRYWSEKTAEDNVINIQKSDFRGVQQS</sequence>
<name>A0A9Q3GIJ0_9BASI</name>
<evidence type="ECO:0000313" key="1">
    <source>
        <dbReference type="EMBL" id="MBW0468384.1"/>
    </source>
</evidence>
<organism evidence="1 2">
    <name type="scientific">Austropuccinia psidii MF-1</name>
    <dbReference type="NCBI Taxonomy" id="1389203"/>
    <lineage>
        <taxon>Eukaryota</taxon>
        <taxon>Fungi</taxon>
        <taxon>Dikarya</taxon>
        <taxon>Basidiomycota</taxon>
        <taxon>Pucciniomycotina</taxon>
        <taxon>Pucciniomycetes</taxon>
        <taxon>Pucciniales</taxon>
        <taxon>Sphaerophragmiaceae</taxon>
        <taxon>Austropuccinia</taxon>
    </lineage>
</organism>
<accession>A0A9Q3GIJ0</accession>
<keyword evidence="2" id="KW-1185">Reference proteome</keyword>
<evidence type="ECO:0000313" key="2">
    <source>
        <dbReference type="Proteomes" id="UP000765509"/>
    </source>
</evidence>
<dbReference type="AlphaFoldDB" id="A0A9Q3GIJ0"/>
<proteinExistence type="predicted"/>
<reference evidence="1" key="1">
    <citation type="submission" date="2021-03" db="EMBL/GenBank/DDBJ databases">
        <title>Draft genome sequence of rust myrtle Austropuccinia psidii MF-1, a brazilian biotype.</title>
        <authorList>
            <person name="Quecine M.C."/>
            <person name="Pachon D.M.R."/>
            <person name="Bonatelli M.L."/>
            <person name="Correr F.H."/>
            <person name="Franceschini L.M."/>
            <person name="Leite T.F."/>
            <person name="Margarido G.R.A."/>
            <person name="Almeida C.A."/>
            <person name="Ferrarezi J.A."/>
            <person name="Labate C.A."/>
        </authorList>
    </citation>
    <scope>NUCLEOTIDE SEQUENCE</scope>
    <source>
        <strain evidence="1">MF-1</strain>
    </source>
</reference>
<dbReference type="Proteomes" id="UP000765509">
    <property type="component" value="Unassembled WGS sequence"/>
</dbReference>
<dbReference type="EMBL" id="AVOT02001850">
    <property type="protein sequence ID" value="MBW0468384.1"/>
    <property type="molecule type" value="Genomic_DNA"/>
</dbReference>
<gene>
    <name evidence="1" type="ORF">O181_008099</name>
</gene>